<comment type="caution">
    <text evidence="2">The sequence shown here is derived from an EMBL/GenBank/DDBJ whole genome shotgun (WGS) entry which is preliminary data.</text>
</comment>
<dbReference type="RefSeq" id="WP_339969276.1">
    <property type="nucleotide sequence ID" value="NZ_JBBHJY010000010.1"/>
</dbReference>
<dbReference type="EMBL" id="JBBHJY010000010">
    <property type="protein sequence ID" value="MEJ6011750.1"/>
    <property type="molecule type" value="Genomic_DNA"/>
</dbReference>
<dbReference type="Proteomes" id="UP001379235">
    <property type="component" value="Unassembled WGS sequence"/>
</dbReference>
<sequence>MAREMISQGNGTFEFTPQHHHNNDVKTRFVDALFRGDWDTMATLVHPDFELREPDALSYGGIYKGIEGFKRCWDLIPQAGLHTEYLNTLRCFFTEDPNSIVVELDTRGTVTSTGEKFASKVMEQFDFTDGLISAIVLYWFNIPRF</sequence>
<gene>
    <name evidence="2" type="ORF">WG900_17700</name>
</gene>
<evidence type="ECO:0000313" key="3">
    <source>
        <dbReference type="Proteomes" id="UP001379235"/>
    </source>
</evidence>
<accession>A0ABU8SD74</accession>
<dbReference type="Gene3D" id="3.10.450.50">
    <property type="match status" value="1"/>
</dbReference>
<dbReference type="InterPro" id="IPR032710">
    <property type="entry name" value="NTF2-like_dom_sf"/>
</dbReference>
<feature type="domain" description="SnoaL-like" evidence="1">
    <location>
        <begin position="28"/>
        <end position="133"/>
    </location>
</feature>
<proteinExistence type="predicted"/>
<evidence type="ECO:0000259" key="1">
    <source>
        <dbReference type="Pfam" id="PF12680"/>
    </source>
</evidence>
<dbReference type="Pfam" id="PF12680">
    <property type="entry name" value="SnoaL_2"/>
    <property type="match status" value="1"/>
</dbReference>
<protein>
    <submittedName>
        <fullName evidence="2">Nuclear transport factor 2 family protein</fullName>
    </submittedName>
</protein>
<keyword evidence="3" id="KW-1185">Reference proteome</keyword>
<reference evidence="2 3" key="1">
    <citation type="submission" date="2024-03" db="EMBL/GenBank/DDBJ databases">
        <authorList>
            <person name="Jo J.-H."/>
        </authorList>
    </citation>
    <scope>NUCLEOTIDE SEQUENCE [LARGE SCALE GENOMIC DNA]</scope>
    <source>
        <strain evidence="2 3">AS3R-12</strain>
    </source>
</reference>
<evidence type="ECO:0000313" key="2">
    <source>
        <dbReference type="EMBL" id="MEJ6011750.1"/>
    </source>
</evidence>
<organism evidence="2 3">
    <name type="scientific">Novosphingobium aquae</name>
    <dbReference type="NCBI Taxonomy" id="3133435"/>
    <lineage>
        <taxon>Bacteria</taxon>
        <taxon>Pseudomonadati</taxon>
        <taxon>Pseudomonadota</taxon>
        <taxon>Alphaproteobacteria</taxon>
        <taxon>Sphingomonadales</taxon>
        <taxon>Sphingomonadaceae</taxon>
        <taxon>Novosphingobium</taxon>
    </lineage>
</organism>
<dbReference type="InterPro" id="IPR037401">
    <property type="entry name" value="SnoaL-like"/>
</dbReference>
<dbReference type="SUPFAM" id="SSF54427">
    <property type="entry name" value="NTF2-like"/>
    <property type="match status" value="1"/>
</dbReference>
<name>A0ABU8SD74_9SPHN</name>